<dbReference type="InterPro" id="IPR006867">
    <property type="entry name" value="DUF632"/>
</dbReference>
<dbReference type="PANTHER" id="PTHR21450:SF35">
    <property type="entry name" value="TRANSCRIPTION FACTOR, PUTATIVE (DUF630 AND DUF632)-RELATED"/>
    <property type="match status" value="1"/>
</dbReference>
<keyword evidence="4" id="KW-1185">Reference proteome</keyword>
<evidence type="ECO:0000313" key="4">
    <source>
        <dbReference type="Proteomes" id="UP000829196"/>
    </source>
</evidence>
<evidence type="ECO:0000313" key="3">
    <source>
        <dbReference type="EMBL" id="KAI0507645.1"/>
    </source>
</evidence>
<dbReference type="InterPro" id="IPR006868">
    <property type="entry name" value="DUF630"/>
</dbReference>
<proteinExistence type="predicted"/>
<dbReference type="PANTHER" id="PTHR21450">
    <property type="entry name" value="PROTEIN ALTERED PHOSPHATE STARVATION RESPONSE 1"/>
    <property type="match status" value="1"/>
</dbReference>
<dbReference type="SMR" id="A0A8T3B9T8"/>
<dbReference type="Proteomes" id="UP000829196">
    <property type="component" value="Unassembled WGS sequence"/>
</dbReference>
<dbReference type="Pfam" id="PF04782">
    <property type="entry name" value="DUF632"/>
    <property type="match status" value="1"/>
</dbReference>
<gene>
    <name evidence="3" type="ORF">KFK09_013771</name>
</gene>
<feature type="domain" description="DUF630" evidence="2">
    <location>
        <begin position="1"/>
        <end position="58"/>
    </location>
</feature>
<evidence type="ECO:0000259" key="2">
    <source>
        <dbReference type="Pfam" id="PF04783"/>
    </source>
</evidence>
<evidence type="ECO:0008006" key="5">
    <source>
        <dbReference type="Google" id="ProtNLM"/>
    </source>
</evidence>
<name>A0A8T3B9T8_DENNO</name>
<comment type="caution">
    <text evidence="3">The sequence shown here is derived from an EMBL/GenBank/DDBJ whole genome shotgun (WGS) entry which is preliminary data.</text>
</comment>
<protein>
    <recommendedName>
        <fullName evidence="5">Nitrate regulatory gene2 protein-like</fullName>
    </recommendedName>
</protein>
<accession>A0A8T3B9T8</accession>
<dbReference type="Pfam" id="PF04783">
    <property type="entry name" value="DUF630"/>
    <property type="match status" value="1"/>
</dbReference>
<feature type="domain" description="DUF632" evidence="1">
    <location>
        <begin position="253"/>
        <end position="600"/>
    </location>
</feature>
<reference evidence="3" key="1">
    <citation type="journal article" date="2022" name="Front. Genet.">
        <title>Chromosome-Scale Assembly of the Dendrobium nobile Genome Provides Insights Into the Molecular Mechanism of the Biosynthesis of the Medicinal Active Ingredient of Dendrobium.</title>
        <authorList>
            <person name="Xu Q."/>
            <person name="Niu S.-C."/>
            <person name="Li K.-L."/>
            <person name="Zheng P.-J."/>
            <person name="Zhang X.-J."/>
            <person name="Jia Y."/>
            <person name="Liu Y."/>
            <person name="Niu Y.-X."/>
            <person name="Yu L.-H."/>
            <person name="Chen D.-F."/>
            <person name="Zhang G.-Q."/>
        </authorList>
    </citation>
    <scope>NUCLEOTIDE SEQUENCE</scope>
    <source>
        <tissue evidence="3">Leaf</tissue>
    </source>
</reference>
<evidence type="ECO:0000259" key="1">
    <source>
        <dbReference type="Pfam" id="PF04782"/>
    </source>
</evidence>
<dbReference type="AlphaFoldDB" id="A0A8T3B9T8"/>
<dbReference type="OrthoDB" id="1871118at2759"/>
<dbReference type="EMBL" id="JAGYWB010000010">
    <property type="protein sequence ID" value="KAI0507645.1"/>
    <property type="molecule type" value="Genomic_DNA"/>
</dbReference>
<organism evidence="3 4">
    <name type="scientific">Dendrobium nobile</name>
    <name type="common">Orchid</name>
    <dbReference type="NCBI Taxonomy" id="94219"/>
    <lineage>
        <taxon>Eukaryota</taxon>
        <taxon>Viridiplantae</taxon>
        <taxon>Streptophyta</taxon>
        <taxon>Embryophyta</taxon>
        <taxon>Tracheophyta</taxon>
        <taxon>Spermatophyta</taxon>
        <taxon>Magnoliopsida</taxon>
        <taxon>Liliopsida</taxon>
        <taxon>Asparagales</taxon>
        <taxon>Orchidaceae</taxon>
        <taxon>Epidendroideae</taxon>
        <taxon>Malaxideae</taxon>
        <taxon>Dendrobiinae</taxon>
        <taxon>Dendrobium</taxon>
    </lineage>
</organism>
<sequence>MGVSVSKPGNSDPLHLCKERTEYVKQAIDSRYALSAAHVCYIQSLRDIGSALRQFVELEIPVEQALANLDSERTLSPSSFSSQSPTHMAEGSPLSPLICNKSYMKSSASHEAIHRVGSSKINLLNEQISSSWDYFDLGDPEVCEKFQNLDKCYDSPSPKFTKLINLHQFKESDVVPLIEEQLLNSYRRNEELKDAIILDENVKYADLCRNRLQYESVEELHGSKMQKVDFYTQLWAEREDASEFITHRAKDFLSSIKDIEIRFLRAAEAGTDILKMLETRKIWLNISTEILGKWPSSRFLSSFLLACCKNENALHHNNLEPVTKVITWNRSVSSLSSSSSCKNHLALAHSFESGGDDGGDFSDEFCMISGSHSCTLERLYAWEKKLFDEVKESETIRKKYDHKCRLLRHQYARGLSIEAIDKTRAAVKDLHSQLRVSIQAVDYISKKIEKLRDAELQPQLLELIHGLFRMWKVMLECHHAQFITISLAYHVRSSRIALKDESYRQTLMHFHDEVNCYLSCFTSWINAHKSYLEALNMWLQKCILPPRECHRYRKAAAAFPPCQTVFPPIFVLCQNWLAGIKTLAYKELYDAIGGVVSVIETKEKEKWYGDLEIENRLERVGTEEKKGRENWNLSGLQTSLKRWFDQLTKVSEAAVKIFEDVKKSNDEASMEYKQTMALGDEMQMHMQKNRVKDWGGWDSNPDATKGWVVLTTVRSTTTKEMKMVHITPEVHYVDENIHDTLT</sequence>